<gene>
    <name evidence="1" type="ORF">B296_00034570</name>
</gene>
<organism evidence="1 2">
    <name type="scientific">Ensete ventricosum</name>
    <name type="common">Abyssinian banana</name>
    <name type="synonym">Musa ensete</name>
    <dbReference type="NCBI Taxonomy" id="4639"/>
    <lineage>
        <taxon>Eukaryota</taxon>
        <taxon>Viridiplantae</taxon>
        <taxon>Streptophyta</taxon>
        <taxon>Embryophyta</taxon>
        <taxon>Tracheophyta</taxon>
        <taxon>Spermatophyta</taxon>
        <taxon>Magnoliopsida</taxon>
        <taxon>Liliopsida</taxon>
        <taxon>Zingiberales</taxon>
        <taxon>Musaceae</taxon>
        <taxon>Ensete</taxon>
    </lineage>
</organism>
<evidence type="ECO:0000313" key="2">
    <source>
        <dbReference type="Proteomes" id="UP000287651"/>
    </source>
</evidence>
<protein>
    <submittedName>
        <fullName evidence="1">Uncharacterized protein</fullName>
    </submittedName>
</protein>
<comment type="caution">
    <text evidence="1">The sequence shown here is derived from an EMBL/GenBank/DDBJ whole genome shotgun (WGS) entry which is preliminary data.</text>
</comment>
<dbReference type="EMBL" id="AMZH03008863">
    <property type="protein sequence ID" value="RRT58055.1"/>
    <property type="molecule type" value="Genomic_DNA"/>
</dbReference>
<reference evidence="1 2" key="1">
    <citation type="journal article" date="2014" name="Agronomy (Basel)">
        <title>A Draft Genome Sequence for Ensete ventricosum, the Drought-Tolerant Tree Against Hunger.</title>
        <authorList>
            <person name="Harrison J."/>
            <person name="Moore K.A."/>
            <person name="Paszkiewicz K."/>
            <person name="Jones T."/>
            <person name="Grant M."/>
            <person name="Ambacheew D."/>
            <person name="Muzemil S."/>
            <person name="Studholme D.J."/>
        </authorList>
    </citation>
    <scope>NUCLEOTIDE SEQUENCE [LARGE SCALE GENOMIC DNA]</scope>
</reference>
<name>A0A426Z237_ENSVE</name>
<dbReference type="AlphaFoldDB" id="A0A426Z237"/>
<sequence length="303" mass="34143">MNRSFRAGAATGRTVTKEADEELALFLEMRKLEKERNNLLLHSGGELDPPLGNVGIWFSFLEEMTSFCSFYPLSAVSCRFLDSSTFTLATLFYVSCIVGSKPGTAPIFKIASSAPARKAGIDDFLNSDKVAKRSEHYIDIQRNDQPFHVRGTTRTNKMGRMHNAQSLRRLSLSYNSKLGTKLVDAQGKQSAWQRMRLCKEGWVAQRSKEFCKTDRGEVVTQDSSCMVPKSKGASRHMHLIMVKHLTEELRRLNFAKAKLGSEGLDMGQRDMKMGALDDYVIMLPFEMPQRKRCATENVLGAWP</sequence>
<dbReference type="Proteomes" id="UP000287651">
    <property type="component" value="Unassembled WGS sequence"/>
</dbReference>
<proteinExistence type="predicted"/>
<accession>A0A426Z237</accession>
<evidence type="ECO:0000313" key="1">
    <source>
        <dbReference type="EMBL" id="RRT58055.1"/>
    </source>
</evidence>